<proteinExistence type="predicted"/>
<reference evidence="2" key="1">
    <citation type="journal article" date="2019" name="Int. J. Syst. Evol. Microbiol.">
        <title>The Global Catalogue of Microorganisms (GCM) 10K type strain sequencing project: providing services to taxonomists for standard genome sequencing and annotation.</title>
        <authorList>
            <consortium name="The Broad Institute Genomics Platform"/>
            <consortium name="The Broad Institute Genome Sequencing Center for Infectious Disease"/>
            <person name="Wu L."/>
            <person name="Ma J."/>
        </authorList>
    </citation>
    <scope>NUCLEOTIDE SEQUENCE [LARGE SCALE GENOMIC DNA]</scope>
    <source>
        <strain evidence="2">JCM 16001</strain>
    </source>
</reference>
<organism evidence="1 2">
    <name type="scientific">Glycomyces endophyticus</name>
    <dbReference type="NCBI Taxonomy" id="480996"/>
    <lineage>
        <taxon>Bacteria</taxon>
        <taxon>Bacillati</taxon>
        <taxon>Actinomycetota</taxon>
        <taxon>Actinomycetes</taxon>
        <taxon>Glycomycetales</taxon>
        <taxon>Glycomycetaceae</taxon>
        <taxon>Glycomyces</taxon>
    </lineage>
</organism>
<sequence length="138" mass="15412">MNALRRLLLGPGRLPDDLRAALRAEGMVLLVEGAPGSATYRNLKTPGRRANWKRTAVSAAVALSTKRFVVHAHRFKHIDVPITDLARYRIKATNPAPDRLQIDYDLSTTNPTRQGRVTLSLKTEEAARIIRILTQPRP</sequence>
<gene>
    <name evidence="1" type="ORF">GCM10009830_02050</name>
</gene>
<accession>A0ABP4RRK4</accession>
<dbReference type="Proteomes" id="UP001499851">
    <property type="component" value="Unassembled WGS sequence"/>
</dbReference>
<evidence type="ECO:0008006" key="3">
    <source>
        <dbReference type="Google" id="ProtNLM"/>
    </source>
</evidence>
<name>A0ABP4RRK4_9ACTN</name>
<evidence type="ECO:0000313" key="2">
    <source>
        <dbReference type="Proteomes" id="UP001499851"/>
    </source>
</evidence>
<keyword evidence="2" id="KW-1185">Reference proteome</keyword>
<comment type="caution">
    <text evidence="1">The sequence shown here is derived from an EMBL/GenBank/DDBJ whole genome shotgun (WGS) entry which is preliminary data.</text>
</comment>
<evidence type="ECO:0000313" key="1">
    <source>
        <dbReference type="EMBL" id="GAA1660569.1"/>
    </source>
</evidence>
<dbReference type="EMBL" id="BAAAQF010000002">
    <property type="protein sequence ID" value="GAA1660569.1"/>
    <property type="molecule type" value="Genomic_DNA"/>
</dbReference>
<protein>
    <recommendedName>
        <fullName evidence="3">PH domain-containing protein</fullName>
    </recommendedName>
</protein>
<dbReference type="RefSeq" id="WP_344480676.1">
    <property type="nucleotide sequence ID" value="NZ_BAAAQF010000002.1"/>
</dbReference>